<proteinExistence type="predicted"/>
<dbReference type="EMBL" id="CP093443">
    <property type="protein sequence ID" value="UVI36651.1"/>
    <property type="molecule type" value="Genomic_DNA"/>
</dbReference>
<evidence type="ECO:0000256" key="1">
    <source>
        <dbReference type="ARBA" id="ARBA00023239"/>
    </source>
</evidence>
<keyword evidence="1" id="KW-0456">Lyase</keyword>
<name>A0ABY5SUC9_9MICO</name>
<sequence>MFADAGLAWVNGAPVEDATAVLHLLKADVPRRFPHIRFHIAHLGGDLAVLFQRIEDNFADWDAFPSSPQTALRSMWFDAANFYEPALRLALEAYGHGTVMAGSDHPYFQGRSMSVHSTTSAPRRSIPTSSRRSWAATPPNSTGGEHTDRVFRRPPAH</sequence>
<dbReference type="Gene3D" id="3.20.20.140">
    <property type="entry name" value="Metal-dependent hydrolases"/>
    <property type="match status" value="1"/>
</dbReference>
<feature type="compositionally biased region" description="Low complexity" evidence="2">
    <location>
        <begin position="117"/>
        <end position="133"/>
    </location>
</feature>
<protein>
    <submittedName>
        <fullName evidence="3">Amidohydrolase</fullName>
    </submittedName>
</protein>
<reference evidence="3" key="1">
    <citation type="submission" date="2022-03" db="EMBL/GenBank/DDBJ databases">
        <title>Brevibacterium spongiae sp. nov., isolated from marine sponge.</title>
        <authorList>
            <person name="Li Z."/>
            <person name="Zhang M."/>
        </authorList>
    </citation>
    <scope>NUCLEOTIDE SEQUENCE</scope>
    <source>
        <strain evidence="3">WHS-Z9</strain>
    </source>
</reference>
<dbReference type="RefSeq" id="WP_265419218.1">
    <property type="nucleotide sequence ID" value="NZ_CP093443.1"/>
</dbReference>
<dbReference type="SUPFAM" id="SSF51556">
    <property type="entry name" value="Metallo-dependent hydrolases"/>
    <property type="match status" value="1"/>
</dbReference>
<dbReference type="PANTHER" id="PTHR21240">
    <property type="entry name" value="2-AMINO-3-CARBOXYLMUCONATE-6-SEMIALDEHYDE DECARBOXYLASE"/>
    <property type="match status" value="1"/>
</dbReference>
<evidence type="ECO:0000313" key="3">
    <source>
        <dbReference type="EMBL" id="UVI36651.1"/>
    </source>
</evidence>
<dbReference type="InterPro" id="IPR032466">
    <property type="entry name" value="Metal_Hydrolase"/>
</dbReference>
<gene>
    <name evidence="3" type="ORF">L1F31_02985</name>
</gene>
<keyword evidence="4" id="KW-1185">Reference proteome</keyword>
<dbReference type="InterPro" id="IPR032465">
    <property type="entry name" value="ACMSD"/>
</dbReference>
<evidence type="ECO:0000256" key="2">
    <source>
        <dbReference type="SAM" id="MobiDB-lite"/>
    </source>
</evidence>
<feature type="region of interest" description="Disordered" evidence="2">
    <location>
        <begin position="111"/>
        <end position="157"/>
    </location>
</feature>
<dbReference type="Proteomes" id="UP001064879">
    <property type="component" value="Chromosome"/>
</dbReference>
<dbReference type="PANTHER" id="PTHR21240:SF28">
    <property type="entry name" value="ISO-OROTATE DECARBOXYLASE (EUROFUNG)"/>
    <property type="match status" value="1"/>
</dbReference>
<evidence type="ECO:0000313" key="4">
    <source>
        <dbReference type="Proteomes" id="UP001064879"/>
    </source>
</evidence>
<accession>A0ABY5SUC9</accession>
<organism evidence="3 4">
    <name type="scientific">Brevibacterium spongiae</name>
    <dbReference type="NCBI Taxonomy" id="2909672"/>
    <lineage>
        <taxon>Bacteria</taxon>
        <taxon>Bacillati</taxon>
        <taxon>Actinomycetota</taxon>
        <taxon>Actinomycetes</taxon>
        <taxon>Micrococcales</taxon>
        <taxon>Brevibacteriaceae</taxon>
        <taxon>Brevibacterium</taxon>
    </lineage>
</organism>